<dbReference type="EMBL" id="CP023198">
    <property type="protein sequence ID" value="AUE19229.1"/>
    <property type="molecule type" value="Genomic_DNA"/>
</dbReference>
<dbReference type="AlphaFoldDB" id="A0AAN1IFY7"/>
<dbReference type="Proteomes" id="UP000232496">
    <property type="component" value="Chromosome"/>
</dbReference>
<organism evidence="2 3">
    <name type="scientific">Bifidobacterium breve</name>
    <dbReference type="NCBI Taxonomy" id="1685"/>
    <lineage>
        <taxon>Bacteria</taxon>
        <taxon>Bacillati</taxon>
        <taxon>Actinomycetota</taxon>
        <taxon>Actinomycetes</taxon>
        <taxon>Bifidobacteriales</taxon>
        <taxon>Bifidobacteriaceae</taxon>
        <taxon>Bifidobacterium</taxon>
    </lineage>
</organism>
<feature type="compositionally biased region" description="Basic and acidic residues" evidence="1">
    <location>
        <begin position="1"/>
        <end position="10"/>
    </location>
</feature>
<evidence type="ECO:0000256" key="1">
    <source>
        <dbReference type="SAM" id="MobiDB-lite"/>
    </source>
</evidence>
<evidence type="ECO:0000313" key="2">
    <source>
        <dbReference type="EMBL" id="AUE19229.1"/>
    </source>
</evidence>
<feature type="region of interest" description="Disordered" evidence="1">
    <location>
        <begin position="1"/>
        <end position="48"/>
    </location>
</feature>
<gene>
    <name evidence="2" type="ORF">DRBB29_1693</name>
</gene>
<reference evidence="2 3" key="1">
    <citation type="submission" date="2017-09" db="EMBL/GenBank/DDBJ databases">
        <title>Comparative genomics and methylome analysis of the gut commensal Bifidobacterium breve.</title>
        <authorList>
            <person name="Bottacini F."/>
            <person name="Morrissey R."/>
            <person name="Roberts R.J."/>
            <person name="James K."/>
            <person name="van Breen J."/>
            <person name="Egan M."/>
            <person name="Lambert J."/>
            <person name="van Limpt K."/>
            <person name="Stanton C."/>
            <person name="Knol J."/>
            <person name="O' Connell Motherway M."/>
            <person name="van Sinderen D."/>
        </authorList>
    </citation>
    <scope>NUCLEOTIDE SEQUENCE [LARGE SCALE GENOMIC DNA]</scope>
    <source>
        <strain evidence="2 3">DRBB29</strain>
    </source>
</reference>
<dbReference type="RefSeq" id="WP_106621872.1">
    <property type="nucleotide sequence ID" value="NZ_CP021552.1"/>
</dbReference>
<accession>A0AAN1IFY7</accession>
<proteinExistence type="predicted"/>
<evidence type="ECO:0000313" key="3">
    <source>
        <dbReference type="Proteomes" id="UP000232496"/>
    </source>
</evidence>
<name>A0AAN1IFY7_BIFBR</name>
<sequence>MSPKNLDRFNRSVAARNKTSNQGNDPGTHDDESNGKAVNGAIPSTGEPSSIIDVAHLANELDQAPVMTPRTAAELQNSRRAYDKAVDIVLHSRGVYHGQRALNRLVKQNESTKRQTTHLFTTNHGDWLTDQEIGPLAAMPGDEVQLTSADGTTITIQLQAGFVAGELTDDNGNPIFKNGQLVKPNCEFVRISSLNGYRYSTINDPSSPSSAMEASQELPAGAEMYAQVPGSSKSGIVMIDGNGGAIDETTKELHRICDLKSLNIIQWRYPASYEDRQLQIEENMKRMAFPEYIADITRENENRTVAWESRSRARKLIDNARHNELTLIPIPSEQHIQELSPELLLVFASNHPQLTERIGNLNTHRNKSPMKKVSR</sequence>
<protein>
    <submittedName>
        <fullName evidence="2">Uncharacterized protein</fullName>
    </submittedName>
</protein>